<keyword evidence="3" id="KW-1185">Reference proteome</keyword>
<name>A0A3N4GE72_9ACTN</name>
<evidence type="ECO:0000313" key="3">
    <source>
        <dbReference type="Proteomes" id="UP000267536"/>
    </source>
</evidence>
<feature type="transmembrane region" description="Helical" evidence="1">
    <location>
        <begin position="81"/>
        <end position="106"/>
    </location>
</feature>
<evidence type="ECO:0000256" key="1">
    <source>
        <dbReference type="SAM" id="Phobius"/>
    </source>
</evidence>
<keyword evidence="1" id="KW-1133">Transmembrane helix</keyword>
<sequence>MPLYGEIIVGVCIALGLLGIVVPVLPGALLVVVSILVWAIIVGGWAWAVFALAVALIGVGEIVKYVVAGRVLRRHEIPNRTIVVGGVVGIVGFFMVPVVGLFFGFLAGALVSELVRTRTVGAAWRGTVAATKAAAVTIGIELFGASLASGTWLAGAIAL</sequence>
<dbReference type="EMBL" id="RKMH01000021">
    <property type="protein sequence ID" value="RPA56900.1"/>
    <property type="molecule type" value="Genomic_DNA"/>
</dbReference>
<feature type="transmembrane region" description="Helical" evidence="1">
    <location>
        <begin position="35"/>
        <end position="60"/>
    </location>
</feature>
<dbReference type="RefSeq" id="WP_123932762.1">
    <property type="nucleotide sequence ID" value="NZ_JBPSDP010000014.1"/>
</dbReference>
<dbReference type="InterPro" id="IPR007403">
    <property type="entry name" value="DUF456"/>
</dbReference>
<comment type="caution">
    <text evidence="2">The sequence shown here is derived from an EMBL/GenBank/DDBJ whole genome shotgun (WGS) entry which is preliminary data.</text>
</comment>
<evidence type="ECO:0000313" key="2">
    <source>
        <dbReference type="EMBL" id="RPA56900.1"/>
    </source>
</evidence>
<feature type="transmembrane region" description="Helical" evidence="1">
    <location>
        <begin position="7"/>
        <end position="29"/>
    </location>
</feature>
<dbReference type="Proteomes" id="UP000267536">
    <property type="component" value="Unassembled WGS sequence"/>
</dbReference>
<dbReference type="AlphaFoldDB" id="A0A3N4GE72"/>
<protein>
    <submittedName>
        <fullName evidence="2">DUF456 domain-containing protein</fullName>
    </submittedName>
</protein>
<keyword evidence="1" id="KW-0472">Membrane</keyword>
<proteinExistence type="predicted"/>
<accession>A0A3N4GE72</accession>
<reference evidence="2 3" key="1">
    <citation type="submission" date="2018-11" db="EMBL/GenBank/DDBJ databases">
        <title>Draft genome sequence of Gordonia sp. RS15-1S isolated from rice stems.</title>
        <authorList>
            <person name="Muangham S."/>
        </authorList>
    </citation>
    <scope>NUCLEOTIDE SEQUENCE [LARGE SCALE GENOMIC DNA]</scope>
    <source>
        <strain evidence="2 3">RS15-1S</strain>
    </source>
</reference>
<gene>
    <name evidence="2" type="ORF">EF294_20160</name>
</gene>
<dbReference type="Pfam" id="PF04306">
    <property type="entry name" value="DUF456"/>
    <property type="match status" value="1"/>
</dbReference>
<keyword evidence="1" id="KW-0812">Transmembrane</keyword>
<organism evidence="2 3">
    <name type="scientific">Gordonia oryzae</name>
    <dbReference type="NCBI Taxonomy" id="2487349"/>
    <lineage>
        <taxon>Bacteria</taxon>
        <taxon>Bacillati</taxon>
        <taxon>Actinomycetota</taxon>
        <taxon>Actinomycetes</taxon>
        <taxon>Mycobacteriales</taxon>
        <taxon>Gordoniaceae</taxon>
        <taxon>Gordonia</taxon>
    </lineage>
</organism>